<name>T1AJ09_9ZZZZ</name>
<dbReference type="InterPro" id="IPR036986">
    <property type="entry name" value="S4_RNA-bd_sf"/>
</dbReference>
<reference evidence="2" key="2">
    <citation type="journal article" date="2014" name="ISME J.">
        <title>Microbial stratification in low pH oxic and suboxic macroscopic growths along an acid mine drainage.</title>
        <authorList>
            <person name="Mendez-Garcia C."/>
            <person name="Mesa V."/>
            <person name="Sprenger R.R."/>
            <person name="Richter M."/>
            <person name="Diez M.S."/>
            <person name="Solano J."/>
            <person name="Bargiela R."/>
            <person name="Golyshina O.V."/>
            <person name="Manteca A."/>
            <person name="Ramos J.L."/>
            <person name="Gallego J.R."/>
            <person name="Llorente I."/>
            <person name="Martins Dos Santos V.A."/>
            <person name="Jensen O.N."/>
            <person name="Pelaez A.I."/>
            <person name="Sanchez J."/>
            <person name="Ferrer M."/>
        </authorList>
    </citation>
    <scope>NUCLEOTIDE SEQUENCE</scope>
</reference>
<proteinExistence type="predicted"/>
<organism evidence="2">
    <name type="scientific">mine drainage metagenome</name>
    <dbReference type="NCBI Taxonomy" id="410659"/>
    <lineage>
        <taxon>unclassified sequences</taxon>
        <taxon>metagenomes</taxon>
        <taxon>ecological metagenomes</taxon>
    </lineage>
</organism>
<reference evidence="2" key="1">
    <citation type="submission" date="2013-08" db="EMBL/GenBank/DDBJ databases">
        <authorList>
            <person name="Mendez C."/>
            <person name="Richter M."/>
            <person name="Ferrer M."/>
            <person name="Sanchez J."/>
        </authorList>
    </citation>
    <scope>NUCLEOTIDE SEQUENCE</scope>
</reference>
<dbReference type="SUPFAM" id="SSF55174">
    <property type="entry name" value="Alpha-L RNA-binding motif"/>
    <property type="match status" value="1"/>
</dbReference>
<evidence type="ECO:0000256" key="1">
    <source>
        <dbReference type="SAM" id="MobiDB-lite"/>
    </source>
</evidence>
<dbReference type="PROSITE" id="PS50889">
    <property type="entry name" value="S4"/>
    <property type="match status" value="1"/>
</dbReference>
<feature type="region of interest" description="Disordered" evidence="1">
    <location>
        <begin position="95"/>
        <end position="122"/>
    </location>
</feature>
<gene>
    <name evidence="2" type="ORF">B2A_03664</name>
</gene>
<sequence>METASPGVRADIWLWAARFFKTRALARQALASAKIVSGGVACKPARTLRVGEMLHIARGEERFEIEVLALGNTRGPAAVAQTLYRETAASSAARAALREQRRLQQAGTPQPPPARPGKRDRRRIHAFKQILPTRTDAGLRPGVASKVSECACCRRTQPAGM</sequence>
<dbReference type="EMBL" id="AUZZ01002441">
    <property type="protein sequence ID" value="EQD60496.1"/>
    <property type="molecule type" value="Genomic_DNA"/>
</dbReference>
<protein>
    <submittedName>
        <fullName evidence="2">RNA-binding S4 domain protein</fullName>
    </submittedName>
</protein>
<dbReference type="Gene3D" id="3.10.290.10">
    <property type="entry name" value="RNA-binding S4 domain"/>
    <property type="match status" value="1"/>
</dbReference>
<comment type="caution">
    <text evidence="2">The sequence shown here is derived from an EMBL/GenBank/DDBJ whole genome shotgun (WGS) entry which is preliminary data.</text>
</comment>
<dbReference type="AlphaFoldDB" id="T1AJ09"/>
<dbReference type="GO" id="GO:0003723">
    <property type="term" value="F:RNA binding"/>
    <property type="evidence" value="ECO:0007669"/>
    <property type="project" value="InterPro"/>
</dbReference>
<evidence type="ECO:0000313" key="2">
    <source>
        <dbReference type="EMBL" id="EQD60496.1"/>
    </source>
</evidence>
<accession>T1AJ09</accession>